<evidence type="ECO:0000256" key="3">
    <source>
        <dbReference type="ARBA" id="ARBA00023082"/>
    </source>
</evidence>
<proteinExistence type="inferred from homology"/>
<feature type="domain" description="RNA polymerase sigma factor 70 region 4 type 2" evidence="8">
    <location>
        <begin position="151"/>
        <end position="204"/>
    </location>
</feature>
<dbReference type="Pfam" id="PF04542">
    <property type="entry name" value="Sigma70_r2"/>
    <property type="match status" value="1"/>
</dbReference>
<dbReference type="NCBIfam" id="TIGR02937">
    <property type="entry name" value="sigma70-ECF"/>
    <property type="match status" value="1"/>
</dbReference>
<dbReference type="RefSeq" id="WP_307247726.1">
    <property type="nucleotide sequence ID" value="NZ_JAUSQZ010000001.1"/>
</dbReference>
<evidence type="ECO:0000313" key="10">
    <source>
        <dbReference type="Proteomes" id="UP001235712"/>
    </source>
</evidence>
<dbReference type="InterPro" id="IPR039425">
    <property type="entry name" value="RNA_pol_sigma-70-like"/>
</dbReference>
<dbReference type="SUPFAM" id="SSF88659">
    <property type="entry name" value="Sigma3 and sigma4 domains of RNA polymerase sigma factors"/>
    <property type="match status" value="1"/>
</dbReference>
<dbReference type="Gene3D" id="1.10.10.10">
    <property type="entry name" value="Winged helix-like DNA-binding domain superfamily/Winged helix DNA-binding domain"/>
    <property type="match status" value="1"/>
</dbReference>
<evidence type="ECO:0000313" key="9">
    <source>
        <dbReference type="EMBL" id="MDP9829499.1"/>
    </source>
</evidence>
<dbReference type="EMBL" id="JAUSQZ010000001">
    <property type="protein sequence ID" value="MDP9829499.1"/>
    <property type="molecule type" value="Genomic_DNA"/>
</dbReference>
<keyword evidence="5" id="KW-0804">Transcription</keyword>
<evidence type="ECO:0000256" key="5">
    <source>
        <dbReference type="ARBA" id="ARBA00023163"/>
    </source>
</evidence>
<evidence type="ECO:0000256" key="1">
    <source>
        <dbReference type="ARBA" id="ARBA00010641"/>
    </source>
</evidence>
<comment type="caution">
    <text evidence="9">The sequence shown here is derived from an EMBL/GenBank/DDBJ whole genome shotgun (WGS) entry which is preliminary data.</text>
</comment>
<reference evidence="9 10" key="1">
    <citation type="submission" date="2023-07" db="EMBL/GenBank/DDBJ databases">
        <title>Sequencing the genomes of 1000 actinobacteria strains.</title>
        <authorList>
            <person name="Klenk H.-P."/>
        </authorList>
    </citation>
    <scope>NUCLEOTIDE SEQUENCE [LARGE SCALE GENOMIC DNA]</scope>
    <source>
        <strain evidence="9 10">DSM 44388</strain>
    </source>
</reference>
<keyword evidence="3" id="KW-0731">Sigma factor</keyword>
<gene>
    <name evidence="9" type="ORF">J2S57_005248</name>
</gene>
<evidence type="ECO:0000256" key="2">
    <source>
        <dbReference type="ARBA" id="ARBA00023015"/>
    </source>
</evidence>
<evidence type="ECO:0000256" key="4">
    <source>
        <dbReference type="ARBA" id="ARBA00023125"/>
    </source>
</evidence>
<evidence type="ECO:0000259" key="8">
    <source>
        <dbReference type="Pfam" id="PF08281"/>
    </source>
</evidence>
<dbReference type="InterPro" id="IPR013324">
    <property type="entry name" value="RNA_pol_sigma_r3/r4-like"/>
</dbReference>
<protein>
    <submittedName>
        <fullName evidence="9">RNA polymerase sigma-70 factor (ECF subfamily)</fullName>
    </submittedName>
</protein>
<comment type="similarity">
    <text evidence="1">Belongs to the sigma-70 factor family. ECF subfamily.</text>
</comment>
<organism evidence="9 10">
    <name type="scientific">Kineosporia succinea</name>
    <dbReference type="NCBI Taxonomy" id="84632"/>
    <lineage>
        <taxon>Bacteria</taxon>
        <taxon>Bacillati</taxon>
        <taxon>Actinomycetota</taxon>
        <taxon>Actinomycetes</taxon>
        <taxon>Kineosporiales</taxon>
        <taxon>Kineosporiaceae</taxon>
        <taxon>Kineosporia</taxon>
    </lineage>
</organism>
<dbReference type="PANTHER" id="PTHR43133">
    <property type="entry name" value="RNA POLYMERASE ECF-TYPE SIGMA FACTO"/>
    <property type="match status" value="1"/>
</dbReference>
<keyword evidence="4" id="KW-0238">DNA-binding</keyword>
<dbReference type="Proteomes" id="UP001235712">
    <property type="component" value="Unassembled WGS sequence"/>
</dbReference>
<keyword evidence="2" id="KW-0805">Transcription regulation</keyword>
<dbReference type="Pfam" id="PF08281">
    <property type="entry name" value="Sigma70_r4_2"/>
    <property type="match status" value="1"/>
</dbReference>
<keyword evidence="10" id="KW-1185">Reference proteome</keyword>
<dbReference type="InterPro" id="IPR036388">
    <property type="entry name" value="WH-like_DNA-bd_sf"/>
</dbReference>
<feature type="domain" description="RNA polymerase sigma-70 region 2" evidence="7">
    <location>
        <begin position="54"/>
        <end position="121"/>
    </location>
</feature>
<accession>A0ABT9PAQ3</accession>
<evidence type="ECO:0000256" key="6">
    <source>
        <dbReference type="SAM" id="MobiDB-lite"/>
    </source>
</evidence>
<feature type="region of interest" description="Disordered" evidence="6">
    <location>
        <begin position="1"/>
        <end position="22"/>
    </location>
</feature>
<dbReference type="InterPro" id="IPR007627">
    <property type="entry name" value="RNA_pol_sigma70_r2"/>
</dbReference>
<dbReference type="Gene3D" id="1.10.1740.10">
    <property type="match status" value="1"/>
</dbReference>
<dbReference type="InterPro" id="IPR013325">
    <property type="entry name" value="RNA_pol_sigma_r2"/>
</dbReference>
<dbReference type="InterPro" id="IPR014284">
    <property type="entry name" value="RNA_pol_sigma-70_dom"/>
</dbReference>
<dbReference type="InterPro" id="IPR013249">
    <property type="entry name" value="RNA_pol_sigma70_r4_t2"/>
</dbReference>
<sequence length="212" mass="23996">MHVQDMDGSSPDLPPGTSGRIRNSRAAVSFEERADDAELARRAGLGDREAFAEIFRRHGPALFRYALGMLEGNAADAEDAVQNAWTRVWLRIGTFRGEARLRTWLFAIAAREVLNQRRRRRPVPVGDDLLIAVAAPLDQEPEAHLDHEQLRQALTLALTELPWRQRESWILREMEGLSYDDIAGILGTTPTVVRGQLHRARTSLAARMEKWR</sequence>
<dbReference type="SUPFAM" id="SSF88946">
    <property type="entry name" value="Sigma2 domain of RNA polymerase sigma factors"/>
    <property type="match status" value="1"/>
</dbReference>
<dbReference type="PANTHER" id="PTHR43133:SF8">
    <property type="entry name" value="RNA POLYMERASE SIGMA FACTOR HI_1459-RELATED"/>
    <property type="match status" value="1"/>
</dbReference>
<name>A0ABT9PAQ3_9ACTN</name>
<evidence type="ECO:0000259" key="7">
    <source>
        <dbReference type="Pfam" id="PF04542"/>
    </source>
</evidence>